<accession>A0A842HVL6</accession>
<dbReference type="InterPro" id="IPR001992">
    <property type="entry name" value="T2SS_GspF/T4SS_PilC_CS"/>
</dbReference>
<dbReference type="InterPro" id="IPR018076">
    <property type="entry name" value="T2SS_GspF_dom"/>
</dbReference>
<evidence type="ECO:0000256" key="8">
    <source>
        <dbReference type="ARBA" id="ARBA00022723"/>
    </source>
</evidence>
<reference evidence="17 18" key="1">
    <citation type="submission" date="2020-08" db="EMBL/GenBank/DDBJ databases">
        <title>Draft genome sequence of Parasphingopyxis sp. GrpM-11.</title>
        <authorList>
            <person name="Oh J."/>
            <person name="Roh D.-H."/>
        </authorList>
    </citation>
    <scope>NUCLEOTIDE SEQUENCE [LARGE SCALE GENOMIC DNA]</scope>
    <source>
        <strain evidence="17 18">GrpM-11</strain>
    </source>
</reference>
<keyword evidence="9" id="KW-0106">Calcium</keyword>
<gene>
    <name evidence="17" type="primary">gspF</name>
    <name evidence="17" type="ORF">H6P80_10670</name>
</gene>
<evidence type="ECO:0000256" key="2">
    <source>
        <dbReference type="ARBA" id="ARBA00004429"/>
    </source>
</evidence>
<evidence type="ECO:0000313" key="18">
    <source>
        <dbReference type="Proteomes" id="UP000564378"/>
    </source>
</evidence>
<dbReference type="Pfam" id="PF00482">
    <property type="entry name" value="T2SSF"/>
    <property type="match status" value="2"/>
</dbReference>
<dbReference type="PRINTS" id="PR00812">
    <property type="entry name" value="BCTERIALGSPF"/>
</dbReference>
<evidence type="ECO:0000256" key="15">
    <source>
        <dbReference type="SAM" id="Phobius"/>
    </source>
</evidence>
<comment type="similarity">
    <text evidence="3 14">Belongs to the GSP F family.</text>
</comment>
<dbReference type="GO" id="GO:0015627">
    <property type="term" value="C:type II protein secretion system complex"/>
    <property type="evidence" value="ECO:0007669"/>
    <property type="project" value="InterPro"/>
</dbReference>
<dbReference type="RefSeq" id="WP_185801367.1">
    <property type="nucleotide sequence ID" value="NZ_JACJVJ010000002.1"/>
</dbReference>
<keyword evidence="12 15" id="KW-0472">Membrane</keyword>
<dbReference type="AlphaFoldDB" id="A0A842HVL6"/>
<dbReference type="PROSITE" id="PS00874">
    <property type="entry name" value="T2SP_F"/>
    <property type="match status" value="1"/>
</dbReference>
<feature type="transmembrane region" description="Helical" evidence="15">
    <location>
        <begin position="384"/>
        <end position="405"/>
    </location>
</feature>
<name>A0A842HVL6_9SPHN</name>
<evidence type="ECO:0000256" key="4">
    <source>
        <dbReference type="ARBA" id="ARBA00022448"/>
    </source>
</evidence>
<protein>
    <recommendedName>
        <fullName evidence="13">General secretion pathway protein F</fullName>
    </recommendedName>
</protein>
<evidence type="ECO:0000256" key="10">
    <source>
        <dbReference type="ARBA" id="ARBA00022927"/>
    </source>
</evidence>
<feature type="domain" description="Type II secretion system protein GspF" evidence="16">
    <location>
        <begin position="79"/>
        <end position="201"/>
    </location>
</feature>
<sequence>MPSFDYLAIDPAGREKRGTVDGESLADARQRLDARRLYVVQIAQGTGARPRAAANDTTPLLSRSIELRKHLSAKELTLFTRQLATLVDVSPLEEALRTIALQAEKPSVRRVLDAIHSGVTEGQRLSRAMEREKKSFPPLYRAMIAAGESSGALPTILTRLADLQERQAEVRGKVLTALAYPIMLTFVAIAVVFALMIFVVPQVVDQFDSVGQELPLLTRIVIGLSSFLANWWWAILIVLALAGFGLWRALQNDDFRLRFDRRVLRLPILGRLIRDLHAARMARTLATMIGARLPVLEGLTLTARTVHNRAQQKASEEIAEAVRQGGSLSAAMRKSDIFPPLLVYMASSGEASGQLDTMLERAADYLEREFDAFTQATLALLEPAIIIVMGAVVTLIILAILLPILQLNTLAMS</sequence>
<keyword evidence="6" id="KW-0997">Cell inner membrane</keyword>
<keyword evidence="18" id="KW-1185">Reference proteome</keyword>
<comment type="caution">
    <text evidence="17">The sequence shown here is derived from an EMBL/GenBank/DDBJ whole genome shotgun (WGS) entry which is preliminary data.</text>
</comment>
<dbReference type="EMBL" id="JACJVJ010000002">
    <property type="protein sequence ID" value="MBC2778078.1"/>
    <property type="molecule type" value="Genomic_DNA"/>
</dbReference>
<keyword evidence="11 15" id="KW-1133">Transmembrane helix</keyword>
<evidence type="ECO:0000313" key="17">
    <source>
        <dbReference type="EMBL" id="MBC2778078.1"/>
    </source>
</evidence>
<dbReference type="PANTHER" id="PTHR30012:SF0">
    <property type="entry name" value="TYPE II SECRETION SYSTEM PROTEIN F-RELATED"/>
    <property type="match status" value="1"/>
</dbReference>
<evidence type="ECO:0000256" key="12">
    <source>
        <dbReference type="ARBA" id="ARBA00023136"/>
    </source>
</evidence>
<dbReference type="FunFam" id="1.20.81.30:FF:000001">
    <property type="entry name" value="Type II secretion system protein F"/>
    <property type="match status" value="2"/>
</dbReference>
<evidence type="ECO:0000256" key="6">
    <source>
        <dbReference type="ARBA" id="ARBA00022519"/>
    </source>
</evidence>
<keyword evidence="10" id="KW-0653">Protein transport</keyword>
<feature type="domain" description="Type II secretion system protein GspF" evidence="16">
    <location>
        <begin position="282"/>
        <end position="403"/>
    </location>
</feature>
<evidence type="ECO:0000256" key="3">
    <source>
        <dbReference type="ARBA" id="ARBA00005745"/>
    </source>
</evidence>
<evidence type="ECO:0000256" key="13">
    <source>
        <dbReference type="ARBA" id="ARBA00030750"/>
    </source>
</evidence>
<evidence type="ECO:0000259" key="16">
    <source>
        <dbReference type="Pfam" id="PF00482"/>
    </source>
</evidence>
<feature type="transmembrane region" description="Helical" evidence="15">
    <location>
        <begin position="174"/>
        <end position="200"/>
    </location>
</feature>
<dbReference type="InterPro" id="IPR042094">
    <property type="entry name" value="T2SS_GspF_sf"/>
</dbReference>
<dbReference type="Proteomes" id="UP000564378">
    <property type="component" value="Unassembled WGS sequence"/>
</dbReference>
<dbReference type="GO" id="GO:0005886">
    <property type="term" value="C:plasma membrane"/>
    <property type="evidence" value="ECO:0007669"/>
    <property type="project" value="UniProtKB-SubCell"/>
</dbReference>
<dbReference type="PANTHER" id="PTHR30012">
    <property type="entry name" value="GENERAL SECRETION PATHWAY PROTEIN"/>
    <property type="match status" value="1"/>
</dbReference>
<evidence type="ECO:0000256" key="5">
    <source>
        <dbReference type="ARBA" id="ARBA00022475"/>
    </source>
</evidence>
<dbReference type="NCBIfam" id="TIGR02120">
    <property type="entry name" value="GspF"/>
    <property type="match status" value="1"/>
</dbReference>
<keyword evidence="7 14" id="KW-0812">Transmembrane</keyword>
<comment type="subcellular location">
    <subcellularLocation>
        <location evidence="2 14">Cell inner membrane</location>
        <topology evidence="2 14">Multi-pass membrane protein</topology>
    </subcellularLocation>
</comment>
<keyword evidence="5" id="KW-1003">Cell membrane</keyword>
<comment type="function">
    <text evidence="1">Component of the type II secretion system inner membrane complex required for the energy-dependent secretion of extracellular factors such as proteases and toxins from the periplasm.</text>
</comment>
<proteinExistence type="inferred from homology"/>
<keyword evidence="4 14" id="KW-0813">Transport</keyword>
<organism evidence="17 18">
    <name type="scientific">Parasphingopyxis marina</name>
    <dbReference type="NCBI Taxonomy" id="2761622"/>
    <lineage>
        <taxon>Bacteria</taxon>
        <taxon>Pseudomonadati</taxon>
        <taxon>Pseudomonadota</taxon>
        <taxon>Alphaproteobacteria</taxon>
        <taxon>Sphingomonadales</taxon>
        <taxon>Sphingomonadaceae</taxon>
        <taxon>Parasphingopyxis</taxon>
    </lineage>
</organism>
<dbReference type="GO" id="GO:0015628">
    <property type="term" value="P:protein secretion by the type II secretion system"/>
    <property type="evidence" value="ECO:0007669"/>
    <property type="project" value="InterPro"/>
</dbReference>
<evidence type="ECO:0000256" key="7">
    <source>
        <dbReference type="ARBA" id="ARBA00022692"/>
    </source>
</evidence>
<evidence type="ECO:0000256" key="9">
    <source>
        <dbReference type="ARBA" id="ARBA00022837"/>
    </source>
</evidence>
<evidence type="ECO:0000256" key="1">
    <source>
        <dbReference type="ARBA" id="ARBA00002684"/>
    </source>
</evidence>
<evidence type="ECO:0000256" key="14">
    <source>
        <dbReference type="RuleBase" id="RU003923"/>
    </source>
</evidence>
<dbReference type="InterPro" id="IPR011850">
    <property type="entry name" value="T2SS_GspF"/>
</dbReference>
<dbReference type="Gene3D" id="1.20.81.30">
    <property type="entry name" value="Type II secretion system (T2SS), domain F"/>
    <property type="match status" value="2"/>
</dbReference>
<feature type="transmembrane region" description="Helical" evidence="15">
    <location>
        <begin position="220"/>
        <end position="247"/>
    </location>
</feature>
<evidence type="ECO:0000256" key="11">
    <source>
        <dbReference type="ARBA" id="ARBA00022989"/>
    </source>
</evidence>
<dbReference type="GO" id="GO:0046872">
    <property type="term" value="F:metal ion binding"/>
    <property type="evidence" value="ECO:0007669"/>
    <property type="project" value="UniProtKB-KW"/>
</dbReference>
<dbReference type="InterPro" id="IPR003004">
    <property type="entry name" value="GspF/PilC"/>
</dbReference>
<keyword evidence="8" id="KW-0479">Metal-binding</keyword>